<dbReference type="InterPro" id="IPR036452">
    <property type="entry name" value="Ribo_hydro-like"/>
</dbReference>
<dbReference type="Proteomes" id="UP001176021">
    <property type="component" value="Unassembled WGS sequence"/>
</dbReference>
<evidence type="ECO:0000313" key="5">
    <source>
        <dbReference type="Proteomes" id="UP001176021"/>
    </source>
</evidence>
<gene>
    <name evidence="4" type="ORF">M8H41_19160</name>
</gene>
<evidence type="ECO:0000256" key="2">
    <source>
        <dbReference type="ARBA" id="ARBA00023295"/>
    </source>
</evidence>
<dbReference type="Pfam" id="PF01156">
    <property type="entry name" value="IU_nuc_hydro"/>
    <property type="match status" value="1"/>
</dbReference>
<evidence type="ECO:0000313" key="4">
    <source>
        <dbReference type="EMBL" id="MDO0824952.1"/>
    </source>
</evidence>
<comment type="caution">
    <text evidence="4">The sequence shown here is derived from an EMBL/GenBank/DDBJ whole genome shotgun (WGS) entry which is preliminary data.</text>
</comment>
<keyword evidence="5" id="KW-1185">Reference proteome</keyword>
<dbReference type="InterPro" id="IPR023186">
    <property type="entry name" value="IUNH"/>
</dbReference>
<dbReference type="PANTHER" id="PTHR12304">
    <property type="entry name" value="INOSINE-URIDINE PREFERRING NUCLEOSIDE HYDROLASE"/>
    <property type="match status" value="1"/>
</dbReference>
<organism evidence="4 5">
    <name type="scientific">Desulfosporosinus nitroreducens</name>
    <dbReference type="NCBI Taxonomy" id="2018668"/>
    <lineage>
        <taxon>Bacteria</taxon>
        <taxon>Bacillati</taxon>
        <taxon>Bacillota</taxon>
        <taxon>Clostridia</taxon>
        <taxon>Eubacteriales</taxon>
        <taxon>Desulfitobacteriaceae</taxon>
        <taxon>Desulfosporosinus</taxon>
    </lineage>
</organism>
<evidence type="ECO:0000256" key="1">
    <source>
        <dbReference type="ARBA" id="ARBA00022801"/>
    </source>
</evidence>
<dbReference type="GO" id="GO:0016787">
    <property type="term" value="F:hydrolase activity"/>
    <property type="evidence" value="ECO:0007669"/>
    <property type="project" value="UniProtKB-KW"/>
</dbReference>
<reference evidence="4" key="1">
    <citation type="submission" date="2022-05" db="EMBL/GenBank/DDBJ databases">
        <title>Expanded diversity of anoxic marine methylotrophy in a Black Sea sulfate reducing microorganism.</title>
        <authorList>
            <person name="Fischer P.Q."/>
            <person name="Stams A.J.M."/>
            <person name="Villanueva L."/>
            <person name="Sousa D.Z."/>
        </authorList>
    </citation>
    <scope>NUCLEOTIDE SEQUENCE</scope>
    <source>
        <strain evidence="4">P130</strain>
    </source>
</reference>
<sequence length="298" mass="33456">MSKKIIFDCDNTMGVKGCDVDDGLALLYLLGQDTAELCGITTTYGNSDIETVFSNTTTMLQEIGREDIPLLKGCPNRDTRESDAVNFIVETVNSFPGDISILATGSLTNIYAAFLKDQNLFAKLSEIVMMGGITEKLCINGKIMDELNFSCDPTATKWILKKGKNLSILTGNNCLDAFFPETDLNRRLESSNNPFAYYIKNKCMYWFKDMMSAFDIDGFYNWDVVAAAYITHPELFIPKAYCASLNPKDLERGLLKNSQEEAPACCFNTPYIRDIKAFNENIYNSWMNMKANIKVSQN</sequence>
<dbReference type="EMBL" id="JAMJEV010000019">
    <property type="protein sequence ID" value="MDO0824952.1"/>
    <property type="molecule type" value="Genomic_DNA"/>
</dbReference>
<dbReference type="RefSeq" id="WP_302049687.1">
    <property type="nucleotide sequence ID" value="NZ_JAMJEV010000019.1"/>
</dbReference>
<feature type="domain" description="Inosine/uridine-preferring nucleoside hydrolase" evidence="3">
    <location>
        <begin position="5"/>
        <end position="244"/>
    </location>
</feature>
<accession>A0ABT8QUB7</accession>
<protein>
    <submittedName>
        <fullName evidence="4">Nucleoside hydrolase</fullName>
    </submittedName>
</protein>
<dbReference type="Gene3D" id="3.90.245.10">
    <property type="entry name" value="Ribonucleoside hydrolase-like"/>
    <property type="match status" value="1"/>
</dbReference>
<proteinExistence type="predicted"/>
<dbReference type="PANTHER" id="PTHR12304:SF4">
    <property type="entry name" value="URIDINE NUCLEOSIDASE"/>
    <property type="match status" value="1"/>
</dbReference>
<dbReference type="InterPro" id="IPR001910">
    <property type="entry name" value="Inosine/uridine_hydrolase_dom"/>
</dbReference>
<name>A0ABT8QUB7_9FIRM</name>
<keyword evidence="2" id="KW-0326">Glycosidase</keyword>
<keyword evidence="1 4" id="KW-0378">Hydrolase</keyword>
<evidence type="ECO:0000259" key="3">
    <source>
        <dbReference type="Pfam" id="PF01156"/>
    </source>
</evidence>
<dbReference type="SUPFAM" id="SSF53590">
    <property type="entry name" value="Nucleoside hydrolase"/>
    <property type="match status" value="1"/>
</dbReference>